<dbReference type="PANTHER" id="PTHR20854">
    <property type="entry name" value="INOSITOL MONOPHOSPHATASE"/>
    <property type="match status" value="1"/>
</dbReference>
<keyword evidence="4" id="KW-1185">Reference proteome</keyword>
<dbReference type="NCBIfam" id="TIGR03776">
    <property type="entry name" value="RPE5"/>
    <property type="match status" value="1"/>
</dbReference>
<dbReference type="Pfam" id="PF00459">
    <property type="entry name" value="Inositol_P"/>
    <property type="match status" value="1"/>
</dbReference>
<keyword evidence="2" id="KW-0479">Metal-binding</keyword>
<keyword evidence="3" id="KW-0378">Hydrolase</keyword>
<reference evidence="3 4" key="1">
    <citation type="submission" date="2015-01" db="EMBL/GenBank/DDBJ databases">
        <title>Draft genome sequence of Rickettsia monacensis strain IrR/Munich.</title>
        <authorList>
            <person name="Felsheim R.F."/>
            <person name="Johnson S.L."/>
            <person name="Kurtti T.J."/>
            <person name="Munderloh U.G."/>
        </authorList>
    </citation>
    <scope>NUCLEOTIDE SEQUENCE [LARGE SCALE GENOMIC DNA]</scope>
    <source>
        <strain evidence="3 4">IrR/Munich</strain>
    </source>
</reference>
<evidence type="ECO:0000313" key="3">
    <source>
        <dbReference type="EMBL" id="CEO17173.1"/>
    </source>
</evidence>
<dbReference type="SUPFAM" id="SSF56655">
    <property type="entry name" value="Carbohydrate phosphatase"/>
    <property type="match status" value="1"/>
</dbReference>
<feature type="binding site" evidence="2">
    <location>
        <position position="84"/>
    </location>
    <ligand>
        <name>Mg(2+)</name>
        <dbReference type="ChEBI" id="CHEBI:18420"/>
        <label>1</label>
        <note>catalytic</note>
    </ligand>
</feature>
<evidence type="ECO:0000256" key="2">
    <source>
        <dbReference type="PIRSR" id="PIRSR600760-2"/>
    </source>
</evidence>
<gene>
    <name evidence="3" type="primary">suhB</name>
    <name evidence="3" type="ORF">RMONA_03935</name>
</gene>
<dbReference type="PRINTS" id="PR00377">
    <property type="entry name" value="IMPHPHTASES"/>
</dbReference>
<keyword evidence="2" id="KW-0460">Magnesium</keyword>
<dbReference type="GO" id="GO:0006020">
    <property type="term" value="P:inositol metabolic process"/>
    <property type="evidence" value="ECO:0007669"/>
    <property type="project" value="TreeGrafter"/>
</dbReference>
<organism evidence="3 4">
    <name type="scientific">Rickettsia monacensis</name>
    <dbReference type="NCBI Taxonomy" id="109232"/>
    <lineage>
        <taxon>Bacteria</taxon>
        <taxon>Pseudomonadati</taxon>
        <taxon>Pseudomonadota</taxon>
        <taxon>Alphaproteobacteria</taxon>
        <taxon>Rickettsiales</taxon>
        <taxon>Rickettsiaceae</taxon>
        <taxon>Rickettsieae</taxon>
        <taxon>Rickettsia</taxon>
        <taxon>spotted fever group</taxon>
    </lineage>
</organism>
<evidence type="ECO:0000256" key="1">
    <source>
        <dbReference type="ARBA" id="ARBA00009759"/>
    </source>
</evidence>
<dbReference type="Proteomes" id="UP000018149">
    <property type="component" value="Chromosome I"/>
</dbReference>
<dbReference type="KEGG" id="rmc:RMONA_03935"/>
<dbReference type="AlphaFoldDB" id="A0A0B7J405"/>
<dbReference type="GO" id="GO:0008934">
    <property type="term" value="F:inositol monophosphate 1-phosphatase activity"/>
    <property type="evidence" value="ECO:0007669"/>
    <property type="project" value="TreeGrafter"/>
</dbReference>
<dbReference type="STRING" id="109232.RMONA_03935"/>
<dbReference type="GO" id="GO:0007165">
    <property type="term" value="P:signal transduction"/>
    <property type="evidence" value="ECO:0007669"/>
    <property type="project" value="TreeGrafter"/>
</dbReference>
<dbReference type="Gene3D" id="3.40.190.80">
    <property type="match status" value="1"/>
</dbReference>
<dbReference type="CDD" id="cd01637">
    <property type="entry name" value="IMPase_like"/>
    <property type="match status" value="1"/>
</dbReference>
<feature type="binding site" evidence="2">
    <location>
        <position position="85"/>
    </location>
    <ligand>
        <name>Mg(2+)</name>
        <dbReference type="ChEBI" id="CHEBI:18420"/>
        <label>1</label>
        <note>catalytic</note>
    </ligand>
</feature>
<name>A0A0B7J405_9RICK</name>
<protein>
    <submittedName>
        <fullName evidence="3">Inositol-1-monophosphatase</fullName>
        <ecNumber evidence="3">3.1.3.25</ecNumber>
    </submittedName>
</protein>
<dbReference type="HOGENOM" id="CLU_1132928_0_0_5"/>
<dbReference type="Gene3D" id="3.30.540.10">
    <property type="entry name" value="Fructose-1,6-Bisphosphatase, subunit A, domain 1"/>
    <property type="match status" value="1"/>
</dbReference>
<dbReference type="RefSeq" id="WP_023507648.1">
    <property type="nucleotide sequence ID" value="NZ_LN794217.1"/>
</dbReference>
<sequence>MQPITNLLINVLRKAVKFLHRDFLELEMLQKNSVRNEEFCKRSYLRLKTLLCEELQKHTQYLFFPEDQFDLNNNYESVFLINPIDSPNNFARSIPFFAISVTYLKRNQEVLTPTSIVIYFPALNEIYYAEKGKGAWIEKNNLNSNYQGLRLRVSDNADLKNCLAIIEDVNHNDLEEIYSCEMKSEYTKINLEKSKESLSRGAERTEVREHSRTYKDDVANFSSSSSINNIRSFGSPCYGATLVASGKADLICLSLLNFTLYYAFELLIKEAGGIIIDSSDKFIYSNRYIAKKLKKY</sequence>
<dbReference type="EMBL" id="LN794217">
    <property type="protein sequence ID" value="CEO17173.1"/>
    <property type="molecule type" value="Genomic_DNA"/>
</dbReference>
<proteinExistence type="inferred from homology"/>
<dbReference type="EC" id="3.1.3.25" evidence="3"/>
<comment type="similarity">
    <text evidence="1">Belongs to the inositol monophosphatase superfamily.</text>
</comment>
<dbReference type="InterPro" id="IPR022438">
    <property type="entry name" value="RPE5"/>
</dbReference>
<dbReference type="GO" id="GO:0046872">
    <property type="term" value="F:metal ion binding"/>
    <property type="evidence" value="ECO:0007669"/>
    <property type="project" value="UniProtKB-KW"/>
</dbReference>
<accession>A0A0B7J405</accession>
<evidence type="ECO:0000313" key="4">
    <source>
        <dbReference type="Proteomes" id="UP000018149"/>
    </source>
</evidence>
<comment type="cofactor">
    <cofactor evidence="2">
        <name>Mg(2+)</name>
        <dbReference type="ChEBI" id="CHEBI:18420"/>
    </cofactor>
</comment>
<dbReference type="PANTHER" id="PTHR20854:SF4">
    <property type="entry name" value="INOSITOL-1-MONOPHOSPHATASE-RELATED"/>
    <property type="match status" value="1"/>
</dbReference>
<dbReference type="InterPro" id="IPR000760">
    <property type="entry name" value="Inositol_monophosphatase-like"/>
</dbReference>
<reference evidence="4" key="2">
    <citation type="submission" date="2015-01" db="EMBL/GenBank/DDBJ databases">
        <authorList>
            <person name="Felsheim R."/>
        </authorList>
    </citation>
    <scope>NUCLEOTIDE SEQUENCE [LARGE SCALE GENOMIC DNA]</scope>
    <source>
        <strain evidence="4">IrR/Munich</strain>
    </source>
</reference>